<gene>
    <name evidence="1" type="primary">epsF_2</name>
    <name evidence="1" type="ORF">NCTC13032_02259</name>
</gene>
<reference evidence="1 2" key="1">
    <citation type="submission" date="2019-05" db="EMBL/GenBank/DDBJ databases">
        <authorList>
            <consortium name="Pathogen Informatics"/>
        </authorList>
    </citation>
    <scope>NUCLEOTIDE SEQUENCE [LARGE SCALE GENOMIC DNA]</scope>
    <source>
        <strain evidence="1 2">NCTC13032</strain>
    </source>
</reference>
<protein>
    <submittedName>
        <fullName evidence="1">Cholera toxin secretion protein epsF</fullName>
    </submittedName>
</protein>
<dbReference type="EMBL" id="LR590464">
    <property type="protein sequence ID" value="VTP65899.1"/>
    <property type="molecule type" value="Genomic_DNA"/>
</dbReference>
<sequence length="85" mass="9292">MAWYAWTATNAAGKTQRGTLQAEGPKQVRQALRDQQLIPVSITVTREQAASGGAQKGVKLSTPCCRCLPASLQPWLTPRCRWKAP</sequence>
<accession>A0A4U9HTP2</accession>
<name>A0A4U9HTP2_9ENTR</name>
<organism evidence="1 2">
    <name type="scientific">Leclercia adecarboxylata</name>
    <dbReference type="NCBI Taxonomy" id="83655"/>
    <lineage>
        <taxon>Bacteria</taxon>
        <taxon>Pseudomonadati</taxon>
        <taxon>Pseudomonadota</taxon>
        <taxon>Gammaproteobacteria</taxon>
        <taxon>Enterobacterales</taxon>
        <taxon>Enterobacteriaceae</taxon>
        <taxon>Leclercia</taxon>
    </lineage>
</organism>
<dbReference type="AlphaFoldDB" id="A0A4U9HTP2"/>
<proteinExistence type="predicted"/>
<evidence type="ECO:0000313" key="1">
    <source>
        <dbReference type="EMBL" id="VTP65899.1"/>
    </source>
</evidence>
<dbReference type="Proteomes" id="UP000310719">
    <property type="component" value="Chromosome"/>
</dbReference>
<evidence type="ECO:0000313" key="2">
    <source>
        <dbReference type="Proteomes" id="UP000310719"/>
    </source>
</evidence>